<evidence type="ECO:0000313" key="1">
    <source>
        <dbReference type="EMBL" id="KAL2645292.1"/>
    </source>
</evidence>
<keyword evidence="2" id="KW-1185">Reference proteome</keyword>
<name>A0ABD1ZF91_9MARC</name>
<protein>
    <submittedName>
        <fullName evidence="1">Uncharacterized protein</fullName>
    </submittedName>
</protein>
<sequence>MKRPAANQVSGSPIRRRLRDECSFQGSSSGTTFQASDSSQALQSIVQGYTKTGLRFLQFGGRVLPRIPDRKS</sequence>
<dbReference type="EMBL" id="JBHFFA010000002">
    <property type="protein sequence ID" value="KAL2645292.1"/>
    <property type="molecule type" value="Genomic_DNA"/>
</dbReference>
<proteinExistence type="predicted"/>
<dbReference type="AlphaFoldDB" id="A0ABD1ZF91"/>
<dbReference type="Proteomes" id="UP001605036">
    <property type="component" value="Unassembled WGS sequence"/>
</dbReference>
<accession>A0ABD1ZF91</accession>
<organism evidence="1 2">
    <name type="scientific">Riccia fluitans</name>
    <dbReference type="NCBI Taxonomy" id="41844"/>
    <lineage>
        <taxon>Eukaryota</taxon>
        <taxon>Viridiplantae</taxon>
        <taxon>Streptophyta</taxon>
        <taxon>Embryophyta</taxon>
        <taxon>Marchantiophyta</taxon>
        <taxon>Marchantiopsida</taxon>
        <taxon>Marchantiidae</taxon>
        <taxon>Marchantiales</taxon>
        <taxon>Ricciaceae</taxon>
        <taxon>Riccia</taxon>
    </lineage>
</organism>
<gene>
    <name evidence="1" type="ORF">R1flu_012879</name>
</gene>
<evidence type="ECO:0000313" key="2">
    <source>
        <dbReference type="Proteomes" id="UP001605036"/>
    </source>
</evidence>
<reference evidence="1 2" key="1">
    <citation type="submission" date="2024-09" db="EMBL/GenBank/DDBJ databases">
        <title>Chromosome-scale assembly of Riccia fluitans.</title>
        <authorList>
            <person name="Paukszto L."/>
            <person name="Sawicki J."/>
            <person name="Karawczyk K."/>
            <person name="Piernik-Szablinska J."/>
            <person name="Szczecinska M."/>
            <person name="Mazdziarz M."/>
        </authorList>
    </citation>
    <scope>NUCLEOTIDE SEQUENCE [LARGE SCALE GENOMIC DNA]</scope>
    <source>
        <strain evidence="1">Rf_01</strain>
        <tissue evidence="1">Aerial parts of the thallus</tissue>
    </source>
</reference>
<comment type="caution">
    <text evidence="1">The sequence shown here is derived from an EMBL/GenBank/DDBJ whole genome shotgun (WGS) entry which is preliminary data.</text>
</comment>